<dbReference type="InterPro" id="IPR041440">
    <property type="entry name" value="HypF_C"/>
</dbReference>
<dbReference type="AlphaFoldDB" id="A0A0S7WKA7"/>
<evidence type="ECO:0000256" key="7">
    <source>
        <dbReference type="ARBA" id="ARBA00048220"/>
    </source>
</evidence>
<protein>
    <recommendedName>
        <fullName evidence="8">Carbamoyltransferase</fullName>
        <ecNumber evidence="8">6.2.-.-</ecNumber>
    </recommendedName>
</protein>
<dbReference type="SUPFAM" id="SSF54975">
    <property type="entry name" value="Acylphosphatase/BLUF domain-like"/>
    <property type="match status" value="1"/>
</dbReference>
<dbReference type="InterPro" id="IPR017968">
    <property type="entry name" value="Acylphosphatase_CS"/>
</dbReference>
<dbReference type="Pfam" id="PF01300">
    <property type="entry name" value="Sua5_yciO_yrdC"/>
    <property type="match status" value="1"/>
</dbReference>
<proteinExistence type="inferred from homology"/>
<evidence type="ECO:0000256" key="3">
    <source>
        <dbReference type="ARBA" id="ARBA00022598"/>
    </source>
</evidence>
<dbReference type="PATRIC" id="fig|1703771.3.peg.542"/>
<gene>
    <name evidence="12" type="ORF">AMJ40_02595</name>
</gene>
<dbReference type="GO" id="GO:0051604">
    <property type="term" value="P:protein maturation"/>
    <property type="evidence" value="ECO:0007669"/>
    <property type="project" value="TreeGrafter"/>
</dbReference>
<sequence>MVVLKGVVQGVGFRPWVYRMAQLHNLTGWVLNSREGLVTHLEGGQAEIDAFVEKVKRNPPPLAKIESIAVKRAEPVGYSNFTIRASEEESDQVTLISPDIAVCRECLEEVFDRGDRRFGYAFTNCTNCGPRLSIIVDTPYDRHKTSMRKFELCERCRKEYEDPLDRRFHAQPNACPVCGPRVILLDSQGVPVQVEDAIEKTAALLRAGHIVAVKGLGGFHIAVDAKNGTAVNTLRNRKCRPHKPFAVMMKDCQTVRTYCHLSPAEEEALRAPEAPILLLRKRRGTAIDAGCAPENPYLGVMLPYTPLHALIFSRGSPDALIMTSGNRRDEPLVVSDDEAVRRLAGIVDYFMTHDRDIVTRNDDSVAILLDDRLRTLRRSRGFAPYPVQLPRKVKPTLAYGAELKNTFCLAGGERAFVSPHIGDLFNLETSRFFQELMEKFKRWFRIEPEVVVHDLHPGYLSTRLAQRTAGVRLVGVQHHFAHIASCMAENGLDCEVIGVAFDGTGYGTDGKIWGCEFMTVDYHHFERRGHLRYVPLPGGDAAIKRPYRTAITYLATLLGPEEVSLLAGRVSPEELFTVERQVENRVFTTDTSSCGRLFDAVASILGICDTITFEAQAAMALEFAADGKLGRPYGYELVVNEGTLIADPKRLIEEIVRDSGKGVPVKEIARRFHATIVSFTVDICERLREMKGINKVALSGGVFQNSLLLHGLSSVLREHGFEVYTQNLVPTNDGGISLGQVMVAN</sequence>
<dbReference type="UniPathway" id="UPA00335"/>
<organism evidence="12 13">
    <name type="scientific">candidate division TA06 bacterium DG_26</name>
    <dbReference type="NCBI Taxonomy" id="1703771"/>
    <lineage>
        <taxon>Bacteria</taxon>
        <taxon>Bacteria division TA06</taxon>
    </lineage>
</organism>
<evidence type="ECO:0000313" key="12">
    <source>
        <dbReference type="EMBL" id="KPJ50566.1"/>
    </source>
</evidence>
<dbReference type="PIRSF" id="PIRSF006256">
    <property type="entry name" value="CMPcnvr_hdrg_mat"/>
    <property type="match status" value="1"/>
</dbReference>
<comment type="catalytic activity">
    <reaction evidence="9">
        <text>an acyl phosphate + H2O = a carboxylate + phosphate + H(+)</text>
        <dbReference type="Rhea" id="RHEA:14965"/>
        <dbReference type="ChEBI" id="CHEBI:15377"/>
        <dbReference type="ChEBI" id="CHEBI:15378"/>
        <dbReference type="ChEBI" id="CHEBI:29067"/>
        <dbReference type="ChEBI" id="CHEBI:43474"/>
        <dbReference type="ChEBI" id="CHEBI:59918"/>
        <dbReference type="EC" id="3.6.1.7"/>
    </reaction>
</comment>
<keyword evidence="5" id="KW-0863">Zinc-finger</keyword>
<evidence type="ECO:0000259" key="11">
    <source>
        <dbReference type="PROSITE" id="PS51163"/>
    </source>
</evidence>
<dbReference type="PROSITE" id="PS51163">
    <property type="entry name" value="YRDC"/>
    <property type="match status" value="1"/>
</dbReference>
<dbReference type="EC" id="6.2.-.-" evidence="8"/>
<dbReference type="InterPro" id="IPR043129">
    <property type="entry name" value="ATPase_NBD"/>
</dbReference>
<feature type="active site" evidence="9">
    <location>
        <position position="32"/>
    </location>
</feature>
<dbReference type="Gene3D" id="3.30.420.360">
    <property type="match status" value="1"/>
</dbReference>
<dbReference type="Gene3D" id="3.30.110.120">
    <property type="match status" value="1"/>
</dbReference>
<comment type="caution">
    <text evidence="12">The sequence shown here is derived from an EMBL/GenBank/DDBJ whole genome shotgun (WGS) entry which is preliminary data.</text>
</comment>
<keyword evidence="6" id="KW-0862">Zinc</keyword>
<dbReference type="InterPro" id="IPR011125">
    <property type="entry name" value="Znf_HypF"/>
</dbReference>
<keyword evidence="4" id="KW-0479">Metal-binding</keyword>
<dbReference type="PROSITE" id="PS51160">
    <property type="entry name" value="ACYLPHOSPHATASE_3"/>
    <property type="match status" value="1"/>
</dbReference>
<dbReference type="PROSITE" id="PS00150">
    <property type="entry name" value="ACYLPHOSPHATASE_1"/>
    <property type="match status" value="1"/>
</dbReference>
<comment type="catalytic activity">
    <reaction evidence="7">
        <text>C-terminal L-cysteinyl-[HypE protein] + carbamoyl phosphate + ATP + H2O = C-terminal S-carboxamide-L-cysteinyl-[HypE protein] + AMP + phosphate + diphosphate + H(+)</text>
        <dbReference type="Rhea" id="RHEA:55636"/>
        <dbReference type="Rhea" id="RHEA-COMP:14247"/>
        <dbReference type="Rhea" id="RHEA-COMP:14392"/>
        <dbReference type="ChEBI" id="CHEBI:15377"/>
        <dbReference type="ChEBI" id="CHEBI:15378"/>
        <dbReference type="ChEBI" id="CHEBI:30616"/>
        <dbReference type="ChEBI" id="CHEBI:33019"/>
        <dbReference type="ChEBI" id="CHEBI:43474"/>
        <dbReference type="ChEBI" id="CHEBI:58228"/>
        <dbReference type="ChEBI" id="CHEBI:76913"/>
        <dbReference type="ChEBI" id="CHEBI:139126"/>
        <dbReference type="ChEBI" id="CHEBI:456215"/>
    </reaction>
</comment>
<evidence type="ECO:0000313" key="13">
    <source>
        <dbReference type="Proteomes" id="UP000051124"/>
    </source>
</evidence>
<feature type="domain" description="Acylphosphatase-like" evidence="10">
    <location>
        <begin position="1"/>
        <end position="85"/>
    </location>
</feature>
<dbReference type="Proteomes" id="UP000051124">
    <property type="component" value="Unassembled WGS sequence"/>
</dbReference>
<evidence type="ECO:0000256" key="5">
    <source>
        <dbReference type="ARBA" id="ARBA00022771"/>
    </source>
</evidence>
<reference evidence="12 13" key="1">
    <citation type="journal article" date="2015" name="Microbiome">
        <title>Genomic resolution of linkages in carbon, nitrogen, and sulfur cycling among widespread estuary sediment bacteria.</title>
        <authorList>
            <person name="Baker B.J."/>
            <person name="Lazar C.S."/>
            <person name="Teske A.P."/>
            <person name="Dick G.J."/>
        </authorList>
    </citation>
    <scope>NUCLEOTIDE SEQUENCE [LARGE SCALE GENOMIC DNA]</scope>
    <source>
        <strain evidence="12">DG_26</strain>
    </source>
</reference>
<dbReference type="SUPFAM" id="SSF53067">
    <property type="entry name" value="Actin-like ATPase domain"/>
    <property type="match status" value="1"/>
</dbReference>
<evidence type="ECO:0000256" key="6">
    <source>
        <dbReference type="ARBA" id="ARBA00022833"/>
    </source>
</evidence>
<evidence type="ECO:0000256" key="4">
    <source>
        <dbReference type="ARBA" id="ARBA00022723"/>
    </source>
</evidence>
<dbReference type="Pfam" id="PF22521">
    <property type="entry name" value="HypF_C_2"/>
    <property type="match status" value="1"/>
</dbReference>
<accession>A0A0S7WKA7</accession>
<dbReference type="GO" id="GO:0008270">
    <property type="term" value="F:zinc ion binding"/>
    <property type="evidence" value="ECO:0007669"/>
    <property type="project" value="UniProtKB-KW"/>
</dbReference>
<dbReference type="SUPFAM" id="SSF55821">
    <property type="entry name" value="YrdC/RibB"/>
    <property type="match status" value="1"/>
</dbReference>
<dbReference type="GO" id="GO:0016743">
    <property type="term" value="F:carboxyl- or carbamoyltransferase activity"/>
    <property type="evidence" value="ECO:0007669"/>
    <property type="project" value="UniProtKB-UniRule"/>
</dbReference>
<dbReference type="InterPro" id="IPR001792">
    <property type="entry name" value="Acylphosphatase-like_dom"/>
</dbReference>
<feature type="active site" evidence="9">
    <location>
        <position position="14"/>
    </location>
</feature>
<dbReference type="GO" id="GO:0016874">
    <property type="term" value="F:ligase activity"/>
    <property type="evidence" value="ECO:0007669"/>
    <property type="project" value="UniProtKB-UniRule"/>
</dbReference>
<dbReference type="GO" id="GO:0003998">
    <property type="term" value="F:acylphosphatase activity"/>
    <property type="evidence" value="ECO:0007669"/>
    <property type="project" value="UniProtKB-EC"/>
</dbReference>
<evidence type="ECO:0000256" key="1">
    <source>
        <dbReference type="ARBA" id="ARBA00004711"/>
    </source>
</evidence>
<dbReference type="InterPro" id="IPR004421">
    <property type="entry name" value="Carbamoyltransferase_HypF"/>
</dbReference>
<evidence type="ECO:0000256" key="9">
    <source>
        <dbReference type="PROSITE-ProRule" id="PRU00520"/>
    </source>
</evidence>
<dbReference type="Pfam" id="PF17788">
    <property type="entry name" value="HypF_C"/>
    <property type="match status" value="1"/>
</dbReference>
<dbReference type="InterPro" id="IPR055128">
    <property type="entry name" value="HypF_C_2"/>
</dbReference>
<dbReference type="InterPro" id="IPR036046">
    <property type="entry name" value="Acylphosphatase-like_dom_sf"/>
</dbReference>
<dbReference type="InterPro" id="IPR017945">
    <property type="entry name" value="DHBP_synth_RibB-like_a/b_dom"/>
</dbReference>
<dbReference type="Pfam" id="PF00708">
    <property type="entry name" value="Acylphosphatase"/>
    <property type="match status" value="1"/>
</dbReference>
<keyword evidence="3" id="KW-0436">Ligase</keyword>
<dbReference type="PANTHER" id="PTHR42959">
    <property type="entry name" value="CARBAMOYLTRANSFERASE"/>
    <property type="match status" value="1"/>
</dbReference>
<dbReference type="NCBIfam" id="TIGR00143">
    <property type="entry name" value="hypF"/>
    <property type="match status" value="1"/>
</dbReference>
<feature type="domain" description="YrdC-like" evidence="11">
    <location>
        <begin position="195"/>
        <end position="381"/>
    </location>
</feature>
<comment type="pathway">
    <text evidence="1">Protein modification; [NiFe] hydrogenase maturation.</text>
</comment>
<name>A0A0S7WKA7_UNCT6</name>
<comment type="similarity">
    <text evidence="2 8">Belongs to the carbamoyltransferase HypF family.</text>
</comment>
<evidence type="ECO:0000256" key="2">
    <source>
        <dbReference type="ARBA" id="ARBA00008097"/>
    </source>
</evidence>
<dbReference type="PANTHER" id="PTHR42959:SF1">
    <property type="entry name" value="CARBAMOYLTRANSFERASE HYPF"/>
    <property type="match status" value="1"/>
</dbReference>
<dbReference type="InterPro" id="IPR051060">
    <property type="entry name" value="Carbamoyltrans_HypF-like"/>
</dbReference>
<dbReference type="Gene3D" id="3.90.870.50">
    <property type="match status" value="1"/>
</dbReference>
<evidence type="ECO:0000256" key="8">
    <source>
        <dbReference type="PIRNR" id="PIRNR006256"/>
    </source>
</evidence>
<evidence type="ECO:0000259" key="10">
    <source>
        <dbReference type="PROSITE" id="PS51160"/>
    </source>
</evidence>
<dbReference type="Pfam" id="PF07503">
    <property type="entry name" value="zf-HYPF"/>
    <property type="match status" value="2"/>
</dbReference>
<dbReference type="GO" id="GO:0003725">
    <property type="term" value="F:double-stranded RNA binding"/>
    <property type="evidence" value="ECO:0007669"/>
    <property type="project" value="InterPro"/>
</dbReference>
<dbReference type="FunFam" id="3.30.420.40:FF:000124">
    <property type="entry name" value="Carbamoyltransferase HypF"/>
    <property type="match status" value="1"/>
</dbReference>
<dbReference type="Gene3D" id="3.30.420.40">
    <property type="match status" value="1"/>
</dbReference>
<dbReference type="EMBL" id="LIZT01000018">
    <property type="protein sequence ID" value="KPJ50566.1"/>
    <property type="molecule type" value="Genomic_DNA"/>
</dbReference>
<keyword evidence="9" id="KW-0378">Hydrolase</keyword>
<dbReference type="InterPro" id="IPR006070">
    <property type="entry name" value="Sua5-like_dom"/>
</dbReference>